<sequence length="359" mass="38086">MTMVGSGKGSALRDLGLGESDERVYGALLRRRAAAALDAEQLRRELGITRGELERSLARLREHGFTLPEPEPEAAPGAGRPAAALPRPVPPAPAVRALIRRRQAELHYRAAELERLRREADEIAERLEPDPAGVPGAVAAVETVRGAAAVRRRLDHLLARAERQVLILDRPPGLDAWTADSSTAGGAPPGAGIAALLERGVAVRAVLARAGAAPPALLSPLAPLLERGLEVRTAAHLPTGLVAVDGRAALLLPAGDAEEDGTAVVVRGTLPRQVFGPLFEAHWERALPLGGAARRPPEEHRDLLRLLAGGLKDEAIARRLGVHVHTARRRISRLLDDLDADTRFQAGAQAALRGWLAGP</sequence>
<dbReference type="Proteomes" id="UP000549009">
    <property type="component" value="Unassembled WGS sequence"/>
</dbReference>
<keyword evidence="3" id="KW-0238">DNA-binding</keyword>
<feature type="domain" description="HTH luxR-type" evidence="2">
    <location>
        <begin position="293"/>
        <end position="350"/>
    </location>
</feature>
<dbReference type="InterPro" id="IPR016032">
    <property type="entry name" value="Sig_transdc_resp-reg_C-effctor"/>
</dbReference>
<dbReference type="InterPro" id="IPR036388">
    <property type="entry name" value="WH-like_DNA-bd_sf"/>
</dbReference>
<dbReference type="InterPro" id="IPR000792">
    <property type="entry name" value="Tscrpt_reg_LuxR_C"/>
</dbReference>
<keyword evidence="4" id="KW-1185">Reference proteome</keyword>
<dbReference type="AlphaFoldDB" id="A0A7W8AWS9"/>
<evidence type="ECO:0000256" key="1">
    <source>
        <dbReference type="SAM" id="MobiDB-lite"/>
    </source>
</evidence>
<protein>
    <submittedName>
        <fullName evidence="3">DNA-binding CsgD family transcriptional regulator</fullName>
    </submittedName>
</protein>
<dbReference type="SMART" id="SM00421">
    <property type="entry name" value="HTH_LUXR"/>
    <property type="match status" value="1"/>
</dbReference>
<dbReference type="GO" id="GO:0006355">
    <property type="term" value="P:regulation of DNA-templated transcription"/>
    <property type="evidence" value="ECO:0007669"/>
    <property type="project" value="InterPro"/>
</dbReference>
<name>A0A7W8AWS9_STRST</name>
<dbReference type="PANTHER" id="PTHR34293:SF1">
    <property type="entry name" value="HTH-TYPE TRANSCRIPTIONAL REGULATOR TRMBL2"/>
    <property type="match status" value="1"/>
</dbReference>
<evidence type="ECO:0000259" key="2">
    <source>
        <dbReference type="SMART" id="SM00421"/>
    </source>
</evidence>
<comment type="caution">
    <text evidence="3">The sequence shown here is derived from an EMBL/GenBank/DDBJ whole genome shotgun (WGS) entry which is preliminary data.</text>
</comment>
<dbReference type="PANTHER" id="PTHR34293">
    <property type="entry name" value="HTH-TYPE TRANSCRIPTIONAL REGULATOR TRMBL2"/>
    <property type="match status" value="1"/>
</dbReference>
<evidence type="ECO:0000313" key="4">
    <source>
        <dbReference type="Proteomes" id="UP000549009"/>
    </source>
</evidence>
<dbReference type="Gene3D" id="1.10.10.10">
    <property type="entry name" value="Winged helix-like DNA-binding domain superfamily/Winged helix DNA-binding domain"/>
    <property type="match status" value="2"/>
</dbReference>
<dbReference type="GO" id="GO:0003677">
    <property type="term" value="F:DNA binding"/>
    <property type="evidence" value="ECO:0007669"/>
    <property type="project" value="UniProtKB-KW"/>
</dbReference>
<dbReference type="EMBL" id="JACHJD010000008">
    <property type="protein sequence ID" value="MBB5106081.1"/>
    <property type="molecule type" value="Genomic_DNA"/>
</dbReference>
<feature type="compositionally biased region" description="Low complexity" evidence="1">
    <location>
        <begin position="74"/>
        <end position="86"/>
    </location>
</feature>
<gene>
    <name evidence="3" type="ORF">FHS40_005176</name>
</gene>
<organism evidence="3 4">
    <name type="scientific">Streptomyces spectabilis</name>
    <dbReference type="NCBI Taxonomy" id="68270"/>
    <lineage>
        <taxon>Bacteria</taxon>
        <taxon>Bacillati</taxon>
        <taxon>Actinomycetota</taxon>
        <taxon>Actinomycetes</taxon>
        <taxon>Kitasatosporales</taxon>
        <taxon>Streptomycetaceae</taxon>
        <taxon>Streptomyces</taxon>
    </lineage>
</organism>
<proteinExistence type="predicted"/>
<dbReference type="RefSeq" id="WP_184925438.1">
    <property type="nucleotide sequence ID" value="NZ_BMSQ01000007.1"/>
</dbReference>
<reference evidence="3 4" key="1">
    <citation type="submission" date="2020-08" db="EMBL/GenBank/DDBJ databases">
        <title>Genomic Encyclopedia of Type Strains, Phase III (KMG-III): the genomes of soil and plant-associated and newly described type strains.</title>
        <authorList>
            <person name="Whitman W."/>
        </authorList>
    </citation>
    <scope>NUCLEOTIDE SEQUENCE [LARGE SCALE GENOMIC DNA]</scope>
    <source>
        <strain evidence="3 4">CECT 3146</strain>
    </source>
</reference>
<accession>A0A7W8AWS9</accession>
<dbReference type="SUPFAM" id="SSF46894">
    <property type="entry name" value="C-terminal effector domain of the bipartite response regulators"/>
    <property type="match status" value="1"/>
</dbReference>
<feature type="region of interest" description="Disordered" evidence="1">
    <location>
        <begin position="65"/>
        <end position="90"/>
    </location>
</feature>
<evidence type="ECO:0000313" key="3">
    <source>
        <dbReference type="EMBL" id="MBB5106081.1"/>
    </source>
</evidence>
<dbReference type="InterPro" id="IPR051797">
    <property type="entry name" value="TrmB-like"/>
</dbReference>